<dbReference type="GO" id="GO:0030388">
    <property type="term" value="P:fructose 1,6-bisphosphate metabolic process"/>
    <property type="evidence" value="ECO:0007669"/>
    <property type="project" value="TreeGrafter"/>
</dbReference>
<dbReference type="Proteomes" id="UP001207528">
    <property type="component" value="Unassembled WGS sequence"/>
</dbReference>
<evidence type="ECO:0000256" key="11">
    <source>
        <dbReference type="ARBA" id="ARBA00022777"/>
    </source>
</evidence>
<dbReference type="PANTHER" id="PTHR13697">
    <property type="entry name" value="PHOSPHOFRUCTOKINASE"/>
    <property type="match status" value="1"/>
</dbReference>
<feature type="domain" description="Phosphofructokinase" evidence="17">
    <location>
        <begin position="395"/>
        <end position="680"/>
    </location>
</feature>
<dbReference type="Proteomes" id="UP000069773">
    <property type="component" value="Unassembled WGS sequence"/>
</dbReference>
<name>A0AAW5SQ19_MYCNV</name>
<keyword evidence="20" id="KW-1185">Reference proteome</keyword>
<keyword evidence="8 19" id="KW-0808">Transferase</keyword>
<evidence type="ECO:0000313" key="21">
    <source>
        <dbReference type="Proteomes" id="UP001207528"/>
    </source>
</evidence>
<dbReference type="PROSITE" id="PS00433">
    <property type="entry name" value="PHOSPHOFRUCTOKINASE"/>
    <property type="match status" value="1"/>
</dbReference>
<evidence type="ECO:0000256" key="12">
    <source>
        <dbReference type="ARBA" id="ARBA00022840"/>
    </source>
</evidence>
<accession>A0AAW5SQ19</accession>
<dbReference type="GO" id="GO:0003872">
    <property type="term" value="F:6-phosphofructokinase activity"/>
    <property type="evidence" value="ECO:0007669"/>
    <property type="project" value="UniProtKB-EC"/>
</dbReference>
<sequence length="737" mass="78854">MSEVKSAPSSIAVLTSGGDAAGMNAAVRAVVLTAAHRGIDVFAVHEGYHGLVTGGDLIRRMEPSAADGILHLGGTVIGTARSKRFRTREGRREAARNMVERGIDALVVIGGDGSLAGANLFRQEWAELLAELVDAGTITQDTADKHPFLRLAGLVGSIDNDMSGTDMTVGADTALHRIIDALDALHSTAASHQRTFVVEVMGRNCGYLALMSSLATAASWVLIPEHPPSADWRAQMCRDIKAGRSIGRRHSVVVVAEGARDRDGIPITAEQVRTLLEDELGEDVRVTVLGHVQRGGAPSAFDRYLATQFGYRAVERLFADEPHGPAQLIGLQGNRVITSPLMECVARTQEVAERVKSHDYDGTMKLRGGSFGESYRILQTIQQAAPRNDPDRGCRIAVVHGGGPAPGMNAAVRVAVRIGLDRGYTILAANNGFVGLRDGDVHEMGWMDVSGWVSEGGAEIGTNRYVPGAGAIAQIAEQIAAQRINGLLVAGGWAGYRAAYELQRHRDEYPALDIPIVCMPMTINNDVPGTELSIGSDTALNSIVADVDKIRGSAVATRRVFVVEVMGHDCGFLALVGGLATGADRIYLPEDGITLDGLTADVHALTARFRGGKRVGLIVRSEGSDRVYTTEFITSLFQKEGGGLFDARAETLGHAQEGGNPSPFDRIQTTIMTARCMEFLSEQLEAGGRASAMIGFQSGTLRFTDLTSYPTLIEEDAQRPAEQRWMDNRDLALVMRG</sequence>
<evidence type="ECO:0000256" key="4">
    <source>
        <dbReference type="ARBA" id="ARBA00004679"/>
    </source>
</evidence>
<keyword evidence="12" id="KW-0067">ATP-binding</keyword>
<comment type="similarity">
    <text evidence="15">Belongs to the phosphofructokinase type A (PFKA) family.</text>
</comment>
<dbReference type="GO" id="GO:0046872">
    <property type="term" value="F:metal ion binding"/>
    <property type="evidence" value="ECO:0007669"/>
    <property type="project" value="UniProtKB-KW"/>
</dbReference>
<evidence type="ECO:0000256" key="7">
    <source>
        <dbReference type="ARBA" id="ARBA00022533"/>
    </source>
</evidence>
<keyword evidence="6" id="KW-0963">Cytoplasm</keyword>
<keyword evidence="11" id="KW-0418">Kinase</keyword>
<dbReference type="SUPFAM" id="SSF53784">
    <property type="entry name" value="Phosphofructokinase"/>
    <property type="match status" value="2"/>
</dbReference>
<evidence type="ECO:0000259" key="17">
    <source>
        <dbReference type="Pfam" id="PF00365"/>
    </source>
</evidence>
<evidence type="ECO:0000256" key="2">
    <source>
        <dbReference type="ARBA" id="ARBA00002659"/>
    </source>
</evidence>
<organism evidence="19 21">
    <name type="scientific">Mycolicibacterium novocastrense</name>
    <name type="common">Mycobacterium novocastrense</name>
    <dbReference type="NCBI Taxonomy" id="59813"/>
    <lineage>
        <taxon>Bacteria</taxon>
        <taxon>Bacillati</taxon>
        <taxon>Actinomycetota</taxon>
        <taxon>Actinomycetes</taxon>
        <taxon>Mycobacteriales</taxon>
        <taxon>Mycobacteriaceae</taxon>
        <taxon>Mycolicibacterium</taxon>
    </lineage>
</organism>
<keyword evidence="10" id="KW-0547">Nucleotide-binding</keyword>
<dbReference type="Pfam" id="PF00365">
    <property type="entry name" value="PFK"/>
    <property type="match status" value="2"/>
</dbReference>
<reference evidence="18 20" key="1">
    <citation type="journal article" date="2016" name="Genome Announc.">
        <title>Draft Genome Sequences of Five Rapidly Growing Mycobacterium Species, M. thermoresistibile, M. fortuitum subsp. acetamidolyticum, M. canariasense, M. brisbanense, and M. novocastrense.</title>
        <authorList>
            <person name="Katahira K."/>
            <person name="Ogura Y."/>
            <person name="Gotoh Y."/>
            <person name="Hayashi T."/>
        </authorList>
    </citation>
    <scope>NUCLEOTIDE SEQUENCE [LARGE SCALE GENOMIC DNA]</scope>
    <source>
        <strain evidence="18 20">JCM18114</strain>
    </source>
</reference>
<keyword evidence="7" id="KW-0021">Allosteric enzyme</keyword>
<dbReference type="AlphaFoldDB" id="A0AAW5SQ19"/>
<dbReference type="EC" id="2.7.1.11" evidence="5"/>
<evidence type="ECO:0000256" key="9">
    <source>
        <dbReference type="ARBA" id="ARBA00022723"/>
    </source>
</evidence>
<evidence type="ECO:0000256" key="10">
    <source>
        <dbReference type="ARBA" id="ARBA00022741"/>
    </source>
</evidence>
<evidence type="ECO:0000256" key="3">
    <source>
        <dbReference type="ARBA" id="ARBA00004496"/>
    </source>
</evidence>
<evidence type="ECO:0000256" key="14">
    <source>
        <dbReference type="ARBA" id="ARBA00023152"/>
    </source>
</evidence>
<reference evidence="19" key="2">
    <citation type="submission" date="2020-07" db="EMBL/GenBank/DDBJ databases">
        <authorList>
            <person name="Pettersson B.M.F."/>
            <person name="Behra P.R.K."/>
            <person name="Ramesh M."/>
            <person name="Das S."/>
            <person name="Dasgupta S."/>
            <person name="Kirsebom L.A."/>
        </authorList>
    </citation>
    <scope>NUCLEOTIDE SEQUENCE</scope>
    <source>
        <strain evidence="19">DSM 44203</strain>
    </source>
</reference>
<dbReference type="PRINTS" id="PR00476">
    <property type="entry name" value="PHFRCTKINASE"/>
</dbReference>
<evidence type="ECO:0000256" key="6">
    <source>
        <dbReference type="ARBA" id="ARBA00022490"/>
    </source>
</evidence>
<dbReference type="NCBIfam" id="TIGR02478">
    <property type="entry name" value="6PF1K_euk"/>
    <property type="match status" value="1"/>
</dbReference>
<protein>
    <recommendedName>
        <fullName evidence="5">6-phosphofructokinase</fullName>
        <ecNumber evidence="5">2.7.1.11</ecNumber>
    </recommendedName>
</protein>
<dbReference type="InterPro" id="IPR009161">
    <property type="entry name" value="6-Pfructokinase_euk"/>
</dbReference>
<keyword evidence="13" id="KW-0460">Magnesium</keyword>
<evidence type="ECO:0000313" key="19">
    <source>
        <dbReference type="EMBL" id="MCV7025909.1"/>
    </source>
</evidence>
<keyword evidence="14" id="KW-0324">Glycolysis</keyword>
<comment type="subcellular location">
    <subcellularLocation>
        <location evidence="3">Cytoplasm</location>
    </subcellularLocation>
</comment>
<dbReference type="InterPro" id="IPR022953">
    <property type="entry name" value="ATP_PFK"/>
</dbReference>
<comment type="cofactor">
    <cofactor evidence="1">
        <name>Mg(2+)</name>
        <dbReference type="ChEBI" id="CHEBI:18420"/>
    </cofactor>
</comment>
<dbReference type="GO" id="GO:0061621">
    <property type="term" value="P:canonical glycolysis"/>
    <property type="evidence" value="ECO:0007669"/>
    <property type="project" value="TreeGrafter"/>
</dbReference>
<reference evidence="19" key="3">
    <citation type="journal article" date="2022" name="BMC Genomics">
        <title>Comparative genome analysis of mycobacteria focusing on tRNA and non-coding RNA.</title>
        <authorList>
            <person name="Behra P.R.K."/>
            <person name="Pettersson B.M.F."/>
            <person name="Ramesh M."/>
            <person name="Das S."/>
            <person name="Dasgupta S."/>
            <person name="Kirsebom L.A."/>
        </authorList>
    </citation>
    <scope>NUCLEOTIDE SEQUENCE</scope>
    <source>
        <strain evidence="19">DSM 44203</strain>
    </source>
</reference>
<dbReference type="FunFam" id="3.40.50.460:FF:000007">
    <property type="entry name" value="ATP-dependent 6-phosphofructokinase"/>
    <property type="match status" value="1"/>
</dbReference>
<evidence type="ECO:0000256" key="8">
    <source>
        <dbReference type="ARBA" id="ARBA00022679"/>
    </source>
</evidence>
<dbReference type="EMBL" id="JACKTI010000057">
    <property type="protein sequence ID" value="MCV7025909.1"/>
    <property type="molecule type" value="Genomic_DNA"/>
</dbReference>
<evidence type="ECO:0000313" key="20">
    <source>
        <dbReference type="Proteomes" id="UP000069773"/>
    </source>
</evidence>
<dbReference type="InterPro" id="IPR015912">
    <property type="entry name" value="Phosphofructokinase_CS"/>
</dbReference>
<comment type="catalytic activity">
    <reaction evidence="16">
        <text>beta-D-fructose 6-phosphate + ATP = beta-D-fructose 1,6-bisphosphate + ADP + H(+)</text>
        <dbReference type="Rhea" id="RHEA:16109"/>
        <dbReference type="ChEBI" id="CHEBI:15378"/>
        <dbReference type="ChEBI" id="CHEBI:30616"/>
        <dbReference type="ChEBI" id="CHEBI:32966"/>
        <dbReference type="ChEBI" id="CHEBI:57634"/>
        <dbReference type="ChEBI" id="CHEBI:456216"/>
        <dbReference type="EC" id="2.7.1.11"/>
    </reaction>
</comment>
<evidence type="ECO:0000256" key="5">
    <source>
        <dbReference type="ARBA" id="ARBA00012055"/>
    </source>
</evidence>
<dbReference type="Gene3D" id="3.40.50.460">
    <property type="entry name" value="Phosphofructokinase domain"/>
    <property type="match status" value="2"/>
</dbReference>
<dbReference type="InterPro" id="IPR000023">
    <property type="entry name" value="Phosphofructokinase_dom"/>
</dbReference>
<dbReference type="GO" id="GO:0070095">
    <property type="term" value="F:fructose-6-phosphate binding"/>
    <property type="evidence" value="ECO:0007669"/>
    <property type="project" value="TreeGrafter"/>
</dbReference>
<comment type="pathway">
    <text evidence="4">Carbohydrate degradation; glycolysis; D-glyceraldehyde 3-phosphate and glycerone phosphate from D-glucose: step 3/4.</text>
</comment>
<dbReference type="PANTHER" id="PTHR13697:SF4">
    <property type="entry name" value="ATP-DEPENDENT 6-PHOSPHOFRUCTOKINASE"/>
    <property type="match status" value="1"/>
</dbReference>
<dbReference type="InterPro" id="IPR035966">
    <property type="entry name" value="PKF_sf"/>
</dbReference>
<gene>
    <name evidence="19" type="ORF">H7I77_21580</name>
    <name evidence="18" type="ORF">RMCN_1519</name>
</gene>
<dbReference type="GO" id="GO:0048029">
    <property type="term" value="F:monosaccharide binding"/>
    <property type="evidence" value="ECO:0007669"/>
    <property type="project" value="TreeGrafter"/>
</dbReference>
<comment type="function">
    <text evidence="2">Catalyzes the phosphorylation of D-fructose 6-phosphate to fructose 1,6-bisphosphate by ATP, the first committing step of glycolysis.</text>
</comment>
<feature type="domain" description="Phosphofructokinase" evidence="17">
    <location>
        <begin position="11"/>
        <end position="316"/>
    </location>
</feature>
<proteinExistence type="inferred from homology"/>
<dbReference type="GO" id="GO:0016208">
    <property type="term" value="F:AMP binding"/>
    <property type="evidence" value="ECO:0007669"/>
    <property type="project" value="TreeGrafter"/>
</dbReference>
<dbReference type="EMBL" id="BCTA01000023">
    <property type="protein sequence ID" value="GAT08386.1"/>
    <property type="molecule type" value="Genomic_DNA"/>
</dbReference>
<dbReference type="GO" id="GO:0006002">
    <property type="term" value="P:fructose 6-phosphate metabolic process"/>
    <property type="evidence" value="ECO:0007669"/>
    <property type="project" value="InterPro"/>
</dbReference>
<evidence type="ECO:0000256" key="15">
    <source>
        <dbReference type="ARBA" id="ARBA00038478"/>
    </source>
</evidence>
<evidence type="ECO:0000313" key="18">
    <source>
        <dbReference type="EMBL" id="GAT08386.1"/>
    </source>
</evidence>
<evidence type="ECO:0000256" key="1">
    <source>
        <dbReference type="ARBA" id="ARBA00001946"/>
    </source>
</evidence>
<comment type="caution">
    <text evidence="19">The sequence shown here is derived from an EMBL/GenBank/DDBJ whole genome shotgun (WGS) entry which is preliminary data.</text>
</comment>
<dbReference type="GO" id="GO:0005524">
    <property type="term" value="F:ATP binding"/>
    <property type="evidence" value="ECO:0007669"/>
    <property type="project" value="UniProtKB-KW"/>
</dbReference>
<dbReference type="RefSeq" id="WP_067388159.1">
    <property type="nucleotide sequence ID" value="NZ_BCTA01000023.1"/>
</dbReference>
<keyword evidence="9" id="KW-0479">Metal-binding</keyword>
<dbReference type="Gene3D" id="3.40.50.450">
    <property type="match status" value="2"/>
</dbReference>
<dbReference type="GO" id="GO:0042802">
    <property type="term" value="F:identical protein binding"/>
    <property type="evidence" value="ECO:0007669"/>
    <property type="project" value="TreeGrafter"/>
</dbReference>
<evidence type="ECO:0000256" key="16">
    <source>
        <dbReference type="ARBA" id="ARBA00048070"/>
    </source>
</evidence>
<evidence type="ECO:0000256" key="13">
    <source>
        <dbReference type="ARBA" id="ARBA00022842"/>
    </source>
</evidence>
<dbReference type="GO" id="GO:0005945">
    <property type="term" value="C:6-phosphofructokinase complex"/>
    <property type="evidence" value="ECO:0007669"/>
    <property type="project" value="TreeGrafter"/>
</dbReference>